<reference evidence="4" key="1">
    <citation type="submission" date="2025-08" db="UniProtKB">
        <authorList>
            <consortium name="RefSeq"/>
        </authorList>
    </citation>
    <scope>IDENTIFICATION</scope>
</reference>
<dbReference type="InterPro" id="IPR050357">
    <property type="entry name" value="Arrestin_domain-protein"/>
</dbReference>
<name>A0AAJ6ZPC0_PAPXU</name>
<dbReference type="Pfam" id="PF02752">
    <property type="entry name" value="Arrestin_C"/>
    <property type="match status" value="1"/>
</dbReference>
<dbReference type="GO" id="GO:0005737">
    <property type="term" value="C:cytoplasm"/>
    <property type="evidence" value="ECO:0007669"/>
    <property type="project" value="TreeGrafter"/>
</dbReference>
<dbReference type="SMART" id="SM01017">
    <property type="entry name" value="Arrestin_C"/>
    <property type="match status" value="1"/>
</dbReference>
<dbReference type="Gene3D" id="2.60.40.640">
    <property type="match status" value="2"/>
</dbReference>
<dbReference type="InterPro" id="IPR014756">
    <property type="entry name" value="Ig_E-set"/>
</dbReference>
<comment type="similarity">
    <text evidence="1">Belongs to the arrestin family.</text>
</comment>
<evidence type="ECO:0000256" key="2">
    <source>
        <dbReference type="ARBA" id="ARBA00022606"/>
    </source>
</evidence>
<accession>A0AAJ6ZPC0</accession>
<feature type="domain" description="Arrestin C-terminal-like" evidence="3">
    <location>
        <begin position="166"/>
        <end position="294"/>
    </location>
</feature>
<dbReference type="GO" id="GO:0015031">
    <property type="term" value="P:protein transport"/>
    <property type="evidence" value="ECO:0007669"/>
    <property type="project" value="TreeGrafter"/>
</dbReference>
<evidence type="ECO:0000256" key="1">
    <source>
        <dbReference type="ARBA" id="ARBA00005298"/>
    </source>
</evidence>
<keyword evidence="2" id="KW-0716">Sensory transduction</keyword>
<dbReference type="GeneID" id="106124519"/>
<dbReference type="Pfam" id="PF00339">
    <property type="entry name" value="Arrestin_N"/>
    <property type="match status" value="1"/>
</dbReference>
<gene>
    <name evidence="4" type="primary">LOC106124519</name>
</gene>
<evidence type="ECO:0000259" key="3">
    <source>
        <dbReference type="SMART" id="SM01017"/>
    </source>
</evidence>
<dbReference type="AlphaFoldDB" id="A0AAJ6ZPC0"/>
<organism evidence="4">
    <name type="scientific">Papilio xuthus</name>
    <name type="common">Asian swallowtail butterfly</name>
    <dbReference type="NCBI Taxonomy" id="66420"/>
    <lineage>
        <taxon>Eukaryota</taxon>
        <taxon>Metazoa</taxon>
        <taxon>Ecdysozoa</taxon>
        <taxon>Arthropoda</taxon>
        <taxon>Hexapoda</taxon>
        <taxon>Insecta</taxon>
        <taxon>Pterygota</taxon>
        <taxon>Neoptera</taxon>
        <taxon>Endopterygota</taxon>
        <taxon>Lepidoptera</taxon>
        <taxon>Glossata</taxon>
        <taxon>Ditrysia</taxon>
        <taxon>Papilionoidea</taxon>
        <taxon>Papilionidae</taxon>
        <taxon>Papilioninae</taxon>
        <taxon>Papilio</taxon>
    </lineage>
</organism>
<dbReference type="InterPro" id="IPR011021">
    <property type="entry name" value="Arrestin-like_N"/>
</dbReference>
<dbReference type="Proteomes" id="UP000694872">
    <property type="component" value="Unplaced"/>
</dbReference>
<evidence type="ECO:0000313" key="4">
    <source>
        <dbReference type="RefSeq" id="XP_013176718.1"/>
    </source>
</evidence>
<dbReference type="KEGG" id="pxu:106124519"/>
<dbReference type="PANTHER" id="PTHR11188:SF17">
    <property type="entry name" value="FI21816P1"/>
    <property type="match status" value="1"/>
</dbReference>
<dbReference type="InterPro" id="IPR014752">
    <property type="entry name" value="Arrestin-like_C"/>
</dbReference>
<dbReference type="SUPFAM" id="SSF81296">
    <property type="entry name" value="E set domains"/>
    <property type="match status" value="2"/>
</dbReference>
<proteinExistence type="inferred from homology"/>
<dbReference type="PANTHER" id="PTHR11188">
    <property type="entry name" value="ARRESTIN DOMAIN CONTAINING PROTEIN"/>
    <property type="match status" value="1"/>
</dbReference>
<dbReference type="InterPro" id="IPR011022">
    <property type="entry name" value="Arrestin_C-like"/>
</dbReference>
<sequence>MVWKNCNIVINSGDSGILYTGDVVTGSVTLEFKKVQKIKYVELRVIGISKARWSRITPTVPYLKIYEEKRKVLDTRINVFSEINGKKIRPGINNYQIHFNLPSDLPSSFRSSIATVSYYIKIMCKAKCCQSKTKIVPLIVMNRVDLNHLDENKVAMMYDMNKTFATSGTLTIYFKTYRCFAPRQSLPFGIDISNDKKAKISKIVVTLVQKLEYTVTAGYANDEKKICKTERTDFCNETKEYCRMFMDVPQTVPSSVNVTNPIIKISYVLRVEVIFKFHLTIYEDIPVTITTVPVQHLVT</sequence>
<protein>
    <submittedName>
        <fullName evidence="4">Arrestin domain-containing protein 5-like</fullName>
    </submittedName>
</protein>
<dbReference type="RefSeq" id="XP_013176718.1">
    <property type="nucleotide sequence ID" value="XM_013321264.1"/>
</dbReference>